<evidence type="ECO:0000313" key="2">
    <source>
        <dbReference type="EMBL" id="SFE45453.1"/>
    </source>
</evidence>
<reference evidence="2 3" key="1">
    <citation type="submission" date="2016-10" db="EMBL/GenBank/DDBJ databases">
        <authorList>
            <person name="de Groot N.N."/>
        </authorList>
    </citation>
    <scope>NUCLEOTIDE SEQUENCE [LARGE SCALE GENOMIC DNA]</scope>
    <source>
        <strain evidence="2 3">OK461</strain>
    </source>
</reference>
<dbReference type="EMBL" id="FONR01000001">
    <property type="protein sequence ID" value="SFE45453.1"/>
    <property type="molecule type" value="Genomic_DNA"/>
</dbReference>
<dbReference type="Gene3D" id="3.60.15.10">
    <property type="entry name" value="Ribonuclease Z/Hydroxyacylglutathione hydrolase-like"/>
    <property type="match status" value="1"/>
</dbReference>
<dbReference type="Pfam" id="PF00753">
    <property type="entry name" value="Lactamase_B"/>
    <property type="match status" value="1"/>
</dbReference>
<dbReference type="InterPro" id="IPR050855">
    <property type="entry name" value="NDM-1-like"/>
</dbReference>
<accession>A0A1I2AR17</accession>
<dbReference type="InterPro" id="IPR036866">
    <property type="entry name" value="RibonucZ/Hydroxyglut_hydro"/>
</dbReference>
<evidence type="ECO:0000259" key="1">
    <source>
        <dbReference type="SMART" id="SM00849"/>
    </source>
</evidence>
<dbReference type="Proteomes" id="UP000181942">
    <property type="component" value="Unassembled WGS sequence"/>
</dbReference>
<dbReference type="SMART" id="SM00849">
    <property type="entry name" value="Lactamase_B"/>
    <property type="match status" value="1"/>
</dbReference>
<feature type="domain" description="Metallo-beta-lactamase" evidence="1">
    <location>
        <begin position="82"/>
        <end position="291"/>
    </location>
</feature>
<dbReference type="CDD" id="cd07721">
    <property type="entry name" value="yflN-like_MBL-fold"/>
    <property type="match status" value="1"/>
</dbReference>
<evidence type="ECO:0000313" key="3">
    <source>
        <dbReference type="Proteomes" id="UP000181942"/>
    </source>
</evidence>
<dbReference type="AlphaFoldDB" id="A0A1I2AR17"/>
<dbReference type="InterPro" id="IPR001279">
    <property type="entry name" value="Metallo-B-lactamas"/>
</dbReference>
<dbReference type="SUPFAM" id="SSF56281">
    <property type="entry name" value="Metallo-hydrolase/oxidoreductase"/>
    <property type="match status" value="1"/>
</dbReference>
<name>A0A1I2AR17_9ACTN</name>
<protein>
    <submittedName>
        <fullName evidence="2">Glyoxylase, beta-lactamase superfamily II</fullName>
    </submittedName>
</protein>
<sequence>MGAAIPRARQVPCLQSPFTFGHAVGERLRAPEAARRVAGRTRYLSLRPGPTRPAEISSIGMVMREDAIVEVAAGIHLVHGSNTNWVILTEGDAVTLIDTGYPGDRPDVLASLDALGHSPEAISAVLITHAHNDHLGSAEYLSSTYGVPVHLHEEEVAHARREFLQQVSVGEVMRQAWRRGVLPWAVHAIRSGGTADVRMTRPEPFPGQGALDLPGGPVPVHTPGHTAGHCVYHLPDAGIVISGDALVSGHPTSRIQGPQLLPAMFHAERANALASLKLIEALSADVLLPGHGPVHRGSVSEAAQRAQALAN</sequence>
<dbReference type="PANTHER" id="PTHR42951">
    <property type="entry name" value="METALLO-BETA-LACTAMASE DOMAIN-CONTAINING"/>
    <property type="match status" value="1"/>
</dbReference>
<proteinExistence type="predicted"/>
<organism evidence="2 3">
    <name type="scientific">Streptomyces mirabilis</name>
    <dbReference type="NCBI Taxonomy" id="68239"/>
    <lineage>
        <taxon>Bacteria</taxon>
        <taxon>Bacillati</taxon>
        <taxon>Actinomycetota</taxon>
        <taxon>Actinomycetes</taxon>
        <taxon>Kitasatosporales</taxon>
        <taxon>Streptomycetaceae</taxon>
        <taxon>Streptomyces</taxon>
    </lineage>
</organism>
<gene>
    <name evidence="2" type="ORF">SAMN02787118_101763</name>
</gene>
<dbReference type="PANTHER" id="PTHR42951:SF14">
    <property type="entry name" value="METALLO-BETA-LACTAMASE SUPERFAMILY PROTEIN"/>
    <property type="match status" value="1"/>
</dbReference>